<evidence type="ECO:0000313" key="2">
    <source>
        <dbReference type="EMBL" id="KXA22626.1"/>
    </source>
</evidence>
<accession>A0A133P2C1</accession>
<comment type="caution">
    <text evidence="2">The sequence shown here is derived from an EMBL/GenBank/DDBJ whole genome shotgun (WGS) entry which is preliminary data.</text>
</comment>
<proteinExistence type="predicted"/>
<sequence>MFYNDCTEENHVLLSSYVIMLALDVKSTIFSILGNPKTQYYRIAE</sequence>
<gene>
    <name evidence="2" type="ORF">HMPREF3208_00176</name>
</gene>
<keyword evidence="1" id="KW-0812">Transmembrane</keyword>
<keyword evidence="1" id="KW-0472">Membrane</keyword>
<protein>
    <submittedName>
        <fullName evidence="2">Uncharacterized protein</fullName>
    </submittedName>
</protein>
<evidence type="ECO:0000256" key="1">
    <source>
        <dbReference type="SAM" id="Phobius"/>
    </source>
</evidence>
<dbReference type="PATRIC" id="fig|2702.100.peg.164"/>
<name>A0A133P2C1_GARVA</name>
<reference evidence="2 3" key="1">
    <citation type="submission" date="2016-01" db="EMBL/GenBank/DDBJ databases">
        <authorList>
            <person name="Oliw E.H."/>
        </authorList>
    </citation>
    <scope>NUCLEOTIDE SEQUENCE [LARGE SCALE GENOMIC DNA]</scope>
    <source>
        <strain evidence="2 3">PSS_7772B</strain>
    </source>
</reference>
<keyword evidence="1" id="KW-1133">Transmembrane helix</keyword>
<organism evidence="2 3">
    <name type="scientific">Gardnerella vaginalis</name>
    <dbReference type="NCBI Taxonomy" id="2702"/>
    <lineage>
        <taxon>Bacteria</taxon>
        <taxon>Bacillati</taxon>
        <taxon>Actinomycetota</taxon>
        <taxon>Actinomycetes</taxon>
        <taxon>Bifidobacteriales</taxon>
        <taxon>Bifidobacteriaceae</taxon>
        <taxon>Gardnerella</taxon>
    </lineage>
</organism>
<dbReference type="AlphaFoldDB" id="A0A133P2C1"/>
<evidence type="ECO:0000313" key="3">
    <source>
        <dbReference type="Proteomes" id="UP000070687"/>
    </source>
</evidence>
<dbReference type="EMBL" id="LRQB01000006">
    <property type="protein sequence ID" value="KXA22626.1"/>
    <property type="molecule type" value="Genomic_DNA"/>
</dbReference>
<feature type="transmembrane region" description="Helical" evidence="1">
    <location>
        <begin position="12"/>
        <end position="33"/>
    </location>
</feature>
<dbReference type="Proteomes" id="UP000070687">
    <property type="component" value="Unassembled WGS sequence"/>
</dbReference>